<evidence type="ECO:0000313" key="17">
    <source>
        <dbReference type="EMBL" id="RGD74338.1"/>
    </source>
</evidence>
<keyword evidence="6 13" id="KW-0237">DNA synthesis</keyword>
<evidence type="ECO:0000256" key="3">
    <source>
        <dbReference type="ARBA" id="ARBA00012274"/>
    </source>
</evidence>
<dbReference type="GO" id="GO:0031419">
    <property type="term" value="F:cobalamin binding"/>
    <property type="evidence" value="ECO:0007669"/>
    <property type="project" value="UniProtKB-KW"/>
</dbReference>
<evidence type="ECO:0000256" key="11">
    <source>
        <dbReference type="ARBA" id="ARBA00025437"/>
    </source>
</evidence>
<keyword evidence="5 13" id="KW-0846">Cobalamin</keyword>
<comment type="catalytic activity">
    <reaction evidence="12 13">
        <text>a 2'-deoxyribonucleoside 5'-diphosphate + [thioredoxin]-disulfide + H2O = a ribonucleoside 5'-diphosphate + [thioredoxin]-dithiol</text>
        <dbReference type="Rhea" id="RHEA:23252"/>
        <dbReference type="Rhea" id="RHEA-COMP:10698"/>
        <dbReference type="Rhea" id="RHEA-COMP:10700"/>
        <dbReference type="ChEBI" id="CHEBI:15377"/>
        <dbReference type="ChEBI" id="CHEBI:29950"/>
        <dbReference type="ChEBI" id="CHEBI:50058"/>
        <dbReference type="ChEBI" id="CHEBI:57930"/>
        <dbReference type="ChEBI" id="CHEBI:73316"/>
        <dbReference type="EC" id="1.17.4.1"/>
    </reaction>
</comment>
<evidence type="ECO:0000256" key="5">
    <source>
        <dbReference type="ARBA" id="ARBA00022628"/>
    </source>
</evidence>
<evidence type="ECO:0000256" key="12">
    <source>
        <dbReference type="ARBA" id="ARBA00047754"/>
    </source>
</evidence>
<dbReference type="Pfam" id="PF08471">
    <property type="entry name" value="Ribonuc_red_2_N"/>
    <property type="match status" value="1"/>
</dbReference>
<feature type="domain" description="Ribonucleotide reductase class II vitamin B12-dependent N-terminal" evidence="15">
    <location>
        <begin position="39"/>
        <end position="129"/>
    </location>
</feature>
<dbReference type="CDD" id="cd02888">
    <property type="entry name" value="RNR_II_dimer"/>
    <property type="match status" value="1"/>
</dbReference>
<comment type="cofactor">
    <cofactor evidence="1 13">
        <name>adenosylcob(III)alamin</name>
        <dbReference type="ChEBI" id="CHEBI:18408"/>
    </cofactor>
</comment>
<feature type="domain" description="Ribonucleotide reductase large subunit C-terminal" evidence="14">
    <location>
        <begin position="179"/>
        <end position="754"/>
    </location>
</feature>
<evidence type="ECO:0000256" key="1">
    <source>
        <dbReference type="ARBA" id="ARBA00001922"/>
    </source>
</evidence>
<dbReference type="GO" id="GO:0004748">
    <property type="term" value="F:ribonucleoside-diphosphate reductase activity, thioredoxin disulfide as acceptor"/>
    <property type="evidence" value="ECO:0007669"/>
    <property type="project" value="UniProtKB-EC"/>
</dbReference>
<evidence type="ECO:0000259" key="15">
    <source>
        <dbReference type="Pfam" id="PF08471"/>
    </source>
</evidence>
<comment type="similarity">
    <text evidence="2 13">Belongs to the ribonucleoside diphosphate reductase class-2 family.</text>
</comment>
<evidence type="ECO:0000256" key="6">
    <source>
        <dbReference type="ARBA" id="ARBA00022634"/>
    </source>
</evidence>
<dbReference type="AlphaFoldDB" id="A0A3E3E071"/>
<feature type="domain" description="TSCPD" evidence="16">
    <location>
        <begin position="804"/>
        <end position="904"/>
    </location>
</feature>
<keyword evidence="8 13" id="KW-0560">Oxidoreductase</keyword>
<evidence type="ECO:0000256" key="2">
    <source>
        <dbReference type="ARBA" id="ARBA00007405"/>
    </source>
</evidence>
<dbReference type="InterPro" id="IPR013678">
    <property type="entry name" value="RNR_2_N"/>
</dbReference>
<proteinExistence type="inferred from homology"/>
<dbReference type="Pfam" id="PF12637">
    <property type="entry name" value="TSCPD"/>
    <property type="match status" value="1"/>
</dbReference>
<evidence type="ECO:0000259" key="14">
    <source>
        <dbReference type="Pfam" id="PF02867"/>
    </source>
</evidence>
<evidence type="ECO:0000256" key="9">
    <source>
        <dbReference type="ARBA" id="ARBA00023157"/>
    </source>
</evidence>
<dbReference type="EMBL" id="QUSM01000003">
    <property type="protein sequence ID" value="RGD74338.1"/>
    <property type="molecule type" value="Genomic_DNA"/>
</dbReference>
<reference evidence="17 18" key="1">
    <citation type="submission" date="2018-08" db="EMBL/GenBank/DDBJ databases">
        <title>A genome reference for cultivated species of the human gut microbiota.</title>
        <authorList>
            <person name="Zou Y."/>
            <person name="Xue W."/>
            <person name="Luo G."/>
        </authorList>
    </citation>
    <scope>NUCLEOTIDE SEQUENCE [LARGE SCALE GENOMIC DNA]</scope>
    <source>
        <strain evidence="17 18">AM25-6</strain>
    </source>
</reference>
<dbReference type="RefSeq" id="WP_117532090.1">
    <property type="nucleotide sequence ID" value="NZ_QUSM01000003.1"/>
</dbReference>
<keyword evidence="9" id="KW-1015">Disulfide bond</keyword>
<name>A0A3E3E071_9FIRM</name>
<dbReference type="GO" id="GO:0000166">
    <property type="term" value="F:nucleotide binding"/>
    <property type="evidence" value="ECO:0007669"/>
    <property type="project" value="UniProtKB-KW"/>
</dbReference>
<comment type="function">
    <text evidence="11 13">Catalyzes the reduction of ribonucleotides to deoxyribonucleotides. May function to provide a pool of deoxyribonucleotide precursors for DNA repair during oxygen limitation and/or for immediate growth after restoration of oxygen.</text>
</comment>
<evidence type="ECO:0000256" key="8">
    <source>
        <dbReference type="ARBA" id="ARBA00023002"/>
    </source>
</evidence>
<dbReference type="PANTHER" id="PTHR43371">
    <property type="entry name" value="VITAMIN B12-DEPENDENT RIBONUCLEOTIDE REDUCTASE"/>
    <property type="match status" value="1"/>
</dbReference>
<dbReference type="Pfam" id="PF02867">
    <property type="entry name" value="Ribonuc_red_lgC"/>
    <property type="match status" value="1"/>
</dbReference>
<comment type="caution">
    <text evidence="17">The sequence shown here is derived from an EMBL/GenBank/DDBJ whole genome shotgun (WGS) entry which is preliminary data.</text>
</comment>
<evidence type="ECO:0000313" key="18">
    <source>
        <dbReference type="Proteomes" id="UP000261212"/>
    </source>
</evidence>
<dbReference type="InterPro" id="IPR000788">
    <property type="entry name" value="RNR_lg_C"/>
</dbReference>
<accession>A0A3E3E071</accession>
<evidence type="ECO:0000259" key="16">
    <source>
        <dbReference type="Pfam" id="PF12637"/>
    </source>
</evidence>
<dbReference type="InterPro" id="IPR013344">
    <property type="entry name" value="RNR_NrdJ/NrdZ"/>
</dbReference>
<dbReference type="InterPro" id="IPR024434">
    <property type="entry name" value="TSCPD_dom"/>
</dbReference>
<evidence type="ECO:0000256" key="4">
    <source>
        <dbReference type="ARBA" id="ARBA00014409"/>
    </source>
</evidence>
<sequence length="987" mass="110319">MDNLSINNIFTRRFTKELERDPNKTVFDLFEYKRVDVEIFDYKTNKNIFEMKDLEFPEFYSKNACNIIASKYFRRAGVGSADGHETSMKQVADRMVGFWADALVDEGLIRTKEQYSIFYDELVYALINQMWAPNSPQWFNTGIKRNYGIAGESDHLYYYDIKSGTVKESKDRYTRTQASACFILSIKDTLLGDNSISEQYITETKLFKGGSGVGTNFSNLRAINEGLSSGGKSSGLMSFLKGFDRNAGAIKSGGTTRRAAKMVITDIDHPEIEDFITWKAREEDKVRALGKMGYDMSMDGEAYATVSGQNGNNSVRLNKEFMQKVLHLDEDPDADFELKGRVDDKVNRKVKVKELWDLICQSTWNCADPAVQFDDTFNDWHTCPAGEDGKVGAKHNRINATNPCSEYAFLDNTACNLASINIYRFFSKEEGKFKLNDYIHLISLIQLVLEASIHWGQFPTKEVARKSHLFRTTGLGLANMASLLMVLGYPYDSDEGRNLSASLCSIMTAQSYLVSSLMAKEVGPFEKYDINKEHLLKVLRNSARCSLAMDDNFEGLDYSPVRLDEDLMTEMGLEEVLNAGKILWIKAIEGANRYGVRNAQVSVIAPTGTISFAMDCGATSLEPFYSNVVYKSLAGGGMMELVNPVLEDALINLGYSDEQVDKIKDYLLEKDENGMFVHFNLNDAPYLREEDKKIFETANDISPSGHVLMVAAVTPMISGSVSKTVNMPVNATVKEISDIYKLSYITGVKAISVYRDGSKACQPLNTALTEDSDSLENLTYDALLDYARNCKKGSLHRVKPDGMRTSRTHAAKIGDIELYVTIGFYKNGKMSELFVSTDKEGTVVKGLLASLSKSISNMLQYNIPAKEISRLLRGQQFEPSGFVSRHPYIKNAASIADLLSKIIDIELGDYSRVQIKPTDMEEKLYSGSIKTSEEKAEAKKVTYDEIKDDPDTERVYGEVCPVCSSTQLFTNGTCKVCRECGSTTGCS</sequence>
<dbReference type="PRINTS" id="PR01183">
    <property type="entry name" value="RIBORDTASEM1"/>
</dbReference>
<dbReference type="PANTHER" id="PTHR43371:SF1">
    <property type="entry name" value="RIBONUCLEOSIDE-DIPHOSPHATE REDUCTASE"/>
    <property type="match status" value="1"/>
</dbReference>
<evidence type="ECO:0000256" key="7">
    <source>
        <dbReference type="ARBA" id="ARBA00022741"/>
    </source>
</evidence>
<evidence type="ECO:0000256" key="10">
    <source>
        <dbReference type="ARBA" id="ARBA00023285"/>
    </source>
</evidence>
<protein>
    <recommendedName>
        <fullName evidence="4 13">Vitamin B12-dependent ribonucleotide reductase</fullName>
        <ecNumber evidence="3 13">1.17.4.1</ecNumber>
    </recommendedName>
</protein>
<dbReference type="EC" id="1.17.4.1" evidence="3 13"/>
<gene>
    <name evidence="17" type="ORF">DW687_06115</name>
</gene>
<dbReference type="Proteomes" id="UP000261212">
    <property type="component" value="Unassembled WGS sequence"/>
</dbReference>
<dbReference type="InterPro" id="IPR050862">
    <property type="entry name" value="RdRp_reductase_class-2"/>
</dbReference>
<evidence type="ECO:0000256" key="13">
    <source>
        <dbReference type="RuleBase" id="RU364064"/>
    </source>
</evidence>
<dbReference type="Gene3D" id="3.20.70.20">
    <property type="match status" value="1"/>
</dbReference>
<dbReference type="GO" id="GO:0050897">
    <property type="term" value="F:cobalt ion binding"/>
    <property type="evidence" value="ECO:0007669"/>
    <property type="project" value="InterPro"/>
</dbReference>
<dbReference type="NCBIfam" id="NF005122">
    <property type="entry name" value="PRK06556.1"/>
    <property type="match status" value="1"/>
</dbReference>
<dbReference type="NCBIfam" id="TIGR02504">
    <property type="entry name" value="NrdJ_Z"/>
    <property type="match status" value="1"/>
</dbReference>
<keyword evidence="7 13" id="KW-0547">Nucleotide-binding</keyword>
<keyword evidence="10 13" id="KW-0170">Cobalt</keyword>
<dbReference type="GO" id="GO:0071897">
    <property type="term" value="P:DNA biosynthetic process"/>
    <property type="evidence" value="ECO:0007669"/>
    <property type="project" value="UniProtKB-KW"/>
</dbReference>
<organism evidence="17 18">
    <name type="scientific">Anaerofustis stercorihominis</name>
    <dbReference type="NCBI Taxonomy" id="214853"/>
    <lineage>
        <taxon>Bacteria</taxon>
        <taxon>Bacillati</taxon>
        <taxon>Bacillota</taxon>
        <taxon>Clostridia</taxon>
        <taxon>Eubacteriales</taxon>
        <taxon>Eubacteriaceae</taxon>
        <taxon>Anaerofustis</taxon>
    </lineage>
</organism>
<dbReference type="SUPFAM" id="SSF51998">
    <property type="entry name" value="PFL-like glycyl radical enzymes"/>
    <property type="match status" value="1"/>
</dbReference>